<proteinExistence type="inferred from homology"/>
<dbReference type="GO" id="GO:0006285">
    <property type="term" value="P:base-excision repair, AP site formation"/>
    <property type="evidence" value="ECO:0007669"/>
    <property type="project" value="TreeGrafter"/>
</dbReference>
<evidence type="ECO:0000259" key="6">
    <source>
        <dbReference type="SMART" id="SM00478"/>
    </source>
</evidence>
<comment type="similarity">
    <text evidence="2">Belongs to the alkylbase DNA glycosidase AlkA family.</text>
</comment>
<reference evidence="7 8" key="1">
    <citation type="submission" date="2019-02" db="EMBL/GenBank/DDBJ databases">
        <title>Arundinibacter roseus gen. nov., sp. nov., a new member of the family Cytophagaceae.</title>
        <authorList>
            <person name="Szuroczki S."/>
            <person name="Khayer B."/>
            <person name="Sproer C."/>
            <person name="Toumi M."/>
            <person name="Szabo A."/>
            <person name="Felfoldi T."/>
            <person name="Schumann P."/>
            <person name="Toth E."/>
        </authorList>
    </citation>
    <scope>NUCLEOTIDE SEQUENCE [LARGE SCALE GENOMIC DNA]</scope>
    <source>
        <strain evidence="7 8">DMA-k-7a</strain>
    </source>
</reference>
<dbReference type="EMBL" id="SMJU01000003">
    <property type="protein sequence ID" value="TDB67346.1"/>
    <property type="molecule type" value="Genomic_DNA"/>
</dbReference>
<dbReference type="PANTHER" id="PTHR43003:SF5">
    <property type="entry name" value="DNA-3-METHYLADENINE GLYCOSYLASE"/>
    <property type="match status" value="1"/>
</dbReference>
<sequence>MPANAQSLAVADPTLAAIISQIPEPKVVSTMNVFQDLLSCIIEQQIHYRSTKKIFERMLKRADITILTTDNFEQFEEKALVHIKVSLRKLETVVAVVDFFKENSVDWNSLSDQQVRKKLSAIRGIGDWTIDMILLYTLNRPNIFPADDFHLKELMIRLYGLNAATKLKAQMMEIAEKWSPNKSLAVKYLLGWKEFQKQKGK</sequence>
<dbReference type="SUPFAM" id="SSF48150">
    <property type="entry name" value="DNA-glycosylase"/>
    <property type="match status" value="1"/>
</dbReference>
<dbReference type="InterPro" id="IPR051912">
    <property type="entry name" value="Alkylbase_DNA_Glycosylase/TA"/>
</dbReference>
<gene>
    <name evidence="7" type="ORF">EZE20_05200</name>
</gene>
<name>A0A4R4KK94_9BACT</name>
<dbReference type="GO" id="GO:0043916">
    <property type="term" value="F:DNA-7-methylguanine glycosylase activity"/>
    <property type="evidence" value="ECO:0007669"/>
    <property type="project" value="TreeGrafter"/>
</dbReference>
<feature type="domain" description="HhH-GPD" evidence="6">
    <location>
        <begin position="42"/>
        <end position="191"/>
    </location>
</feature>
<dbReference type="AlphaFoldDB" id="A0A4R4KK94"/>
<dbReference type="PROSITE" id="PS00516">
    <property type="entry name" value="ALKYLBASE_DNA_GLYCOS"/>
    <property type="match status" value="1"/>
</dbReference>
<keyword evidence="8" id="KW-1185">Reference proteome</keyword>
<dbReference type="GO" id="GO:0008725">
    <property type="term" value="F:DNA-3-methyladenine glycosylase activity"/>
    <property type="evidence" value="ECO:0007669"/>
    <property type="project" value="TreeGrafter"/>
</dbReference>
<dbReference type="Proteomes" id="UP000295706">
    <property type="component" value="Unassembled WGS sequence"/>
</dbReference>
<dbReference type="OrthoDB" id="9785929at2"/>
<dbReference type="Pfam" id="PF00730">
    <property type="entry name" value="HhH-GPD"/>
    <property type="match status" value="1"/>
</dbReference>
<dbReference type="InterPro" id="IPR011257">
    <property type="entry name" value="DNA_glycosylase"/>
</dbReference>
<dbReference type="GO" id="GO:0032131">
    <property type="term" value="F:alkylated DNA binding"/>
    <property type="evidence" value="ECO:0007669"/>
    <property type="project" value="TreeGrafter"/>
</dbReference>
<evidence type="ECO:0000256" key="4">
    <source>
        <dbReference type="ARBA" id="ARBA00022763"/>
    </source>
</evidence>
<dbReference type="InterPro" id="IPR003265">
    <property type="entry name" value="HhH-GPD_domain"/>
</dbReference>
<evidence type="ECO:0000256" key="1">
    <source>
        <dbReference type="ARBA" id="ARBA00000086"/>
    </source>
</evidence>
<dbReference type="RefSeq" id="WP_132115236.1">
    <property type="nucleotide sequence ID" value="NZ_SMJU01000003.1"/>
</dbReference>
<dbReference type="CDD" id="cd00056">
    <property type="entry name" value="ENDO3c"/>
    <property type="match status" value="1"/>
</dbReference>
<dbReference type="Gene3D" id="1.10.1670.40">
    <property type="match status" value="1"/>
</dbReference>
<organism evidence="7 8">
    <name type="scientific">Arundinibacter roseus</name>
    <dbReference type="NCBI Taxonomy" id="2070510"/>
    <lineage>
        <taxon>Bacteria</taxon>
        <taxon>Pseudomonadati</taxon>
        <taxon>Bacteroidota</taxon>
        <taxon>Cytophagia</taxon>
        <taxon>Cytophagales</taxon>
        <taxon>Spirosomataceae</taxon>
        <taxon>Arundinibacter</taxon>
    </lineage>
</organism>
<comment type="caution">
    <text evidence="7">The sequence shown here is derived from an EMBL/GenBank/DDBJ whole genome shotgun (WGS) entry which is preliminary data.</text>
</comment>
<protein>
    <recommendedName>
        <fullName evidence="3">DNA-3-methyladenine glycosylase II</fullName>
        <ecNumber evidence="3">3.2.2.21</ecNumber>
    </recommendedName>
</protein>
<dbReference type="EC" id="3.2.2.21" evidence="3"/>
<dbReference type="SMART" id="SM00478">
    <property type="entry name" value="ENDO3c"/>
    <property type="match status" value="1"/>
</dbReference>
<evidence type="ECO:0000313" key="8">
    <source>
        <dbReference type="Proteomes" id="UP000295706"/>
    </source>
</evidence>
<comment type="catalytic activity">
    <reaction evidence="1">
        <text>Hydrolysis of alkylated DNA, releasing 3-methyladenine, 3-methylguanine, 7-methylguanine and 7-methyladenine.</text>
        <dbReference type="EC" id="3.2.2.21"/>
    </reaction>
</comment>
<keyword evidence="5" id="KW-0234">DNA repair</keyword>
<evidence type="ECO:0000256" key="2">
    <source>
        <dbReference type="ARBA" id="ARBA00010817"/>
    </source>
</evidence>
<evidence type="ECO:0000256" key="5">
    <source>
        <dbReference type="ARBA" id="ARBA00023204"/>
    </source>
</evidence>
<evidence type="ECO:0000313" key="7">
    <source>
        <dbReference type="EMBL" id="TDB67346.1"/>
    </source>
</evidence>
<dbReference type="PANTHER" id="PTHR43003">
    <property type="entry name" value="DNA-3-METHYLADENINE GLYCOSYLASE"/>
    <property type="match status" value="1"/>
</dbReference>
<accession>A0A4R4KK94</accession>
<dbReference type="Gene3D" id="1.10.340.30">
    <property type="entry name" value="Hypothetical protein, domain 2"/>
    <property type="match status" value="1"/>
</dbReference>
<dbReference type="GO" id="GO:0006307">
    <property type="term" value="P:DNA alkylation repair"/>
    <property type="evidence" value="ECO:0007669"/>
    <property type="project" value="TreeGrafter"/>
</dbReference>
<dbReference type="GO" id="GO:0032993">
    <property type="term" value="C:protein-DNA complex"/>
    <property type="evidence" value="ECO:0007669"/>
    <property type="project" value="TreeGrafter"/>
</dbReference>
<keyword evidence="4" id="KW-0227">DNA damage</keyword>
<dbReference type="InterPro" id="IPR000035">
    <property type="entry name" value="Alkylbase_DNA_glycsylse_CS"/>
</dbReference>
<evidence type="ECO:0000256" key="3">
    <source>
        <dbReference type="ARBA" id="ARBA00012000"/>
    </source>
</evidence>